<evidence type="ECO:0000313" key="7">
    <source>
        <dbReference type="Proteomes" id="UP000479190"/>
    </source>
</evidence>
<dbReference type="AlphaFoldDB" id="A0A6H5IHZ7"/>
<name>A0A6H5IHZ7_9HYME</name>
<keyword evidence="1" id="KW-1015">Disulfide bond</keyword>
<feature type="compositionally biased region" description="Basic and acidic residues" evidence="3">
    <location>
        <begin position="797"/>
        <end position="808"/>
    </location>
</feature>
<evidence type="ECO:0000256" key="1">
    <source>
        <dbReference type="ARBA" id="ARBA00023157"/>
    </source>
</evidence>
<accession>A0A6H5IHZ7</accession>
<dbReference type="EMBL" id="CADCXV010000778">
    <property type="protein sequence ID" value="CAB0035319.1"/>
    <property type="molecule type" value="Genomic_DNA"/>
</dbReference>
<feature type="region of interest" description="Disordered" evidence="3">
    <location>
        <begin position="527"/>
        <end position="561"/>
    </location>
</feature>
<dbReference type="Pfam" id="PF00431">
    <property type="entry name" value="CUB"/>
    <property type="match status" value="1"/>
</dbReference>
<keyword evidence="4" id="KW-0472">Membrane</keyword>
<dbReference type="InterPro" id="IPR052129">
    <property type="entry name" value="Spermadhesin-Link_domain"/>
</dbReference>
<dbReference type="OrthoDB" id="6431754at2759"/>
<dbReference type="GO" id="GO:0042274">
    <property type="term" value="P:ribosomal small subunit biogenesis"/>
    <property type="evidence" value="ECO:0007669"/>
    <property type="project" value="InterPro"/>
</dbReference>
<feature type="region of interest" description="Disordered" evidence="3">
    <location>
        <begin position="789"/>
        <end position="828"/>
    </location>
</feature>
<feature type="compositionally biased region" description="Polar residues" evidence="3">
    <location>
        <begin position="538"/>
        <end position="558"/>
    </location>
</feature>
<evidence type="ECO:0000313" key="6">
    <source>
        <dbReference type="EMBL" id="CAB0035319.1"/>
    </source>
</evidence>
<dbReference type="PROSITE" id="PS01180">
    <property type="entry name" value="CUB"/>
    <property type="match status" value="1"/>
</dbReference>
<feature type="transmembrane region" description="Helical" evidence="4">
    <location>
        <begin position="640"/>
        <end position="662"/>
    </location>
</feature>
<feature type="domain" description="CUB" evidence="5">
    <location>
        <begin position="331"/>
        <end position="445"/>
    </location>
</feature>
<dbReference type="SUPFAM" id="SSF49854">
    <property type="entry name" value="Spermadhesin, CUB domain"/>
    <property type="match status" value="1"/>
</dbReference>
<evidence type="ECO:0000256" key="4">
    <source>
        <dbReference type="SAM" id="Phobius"/>
    </source>
</evidence>
<dbReference type="Proteomes" id="UP000479190">
    <property type="component" value="Unassembled WGS sequence"/>
</dbReference>
<keyword evidence="4" id="KW-0812">Transmembrane</keyword>
<dbReference type="PANTHER" id="PTHR46908:SF4">
    <property type="entry name" value="TUMOR NECROSIS FACTOR-INDUCIBLE GENE 6 PROTEIN"/>
    <property type="match status" value="1"/>
</dbReference>
<protein>
    <recommendedName>
        <fullName evidence="5">CUB domain-containing protein</fullName>
    </recommendedName>
</protein>
<feature type="transmembrane region" description="Helical" evidence="4">
    <location>
        <begin position="111"/>
        <end position="130"/>
    </location>
</feature>
<proteinExistence type="predicted"/>
<dbReference type="InterPro" id="IPR035914">
    <property type="entry name" value="Sperma_CUB_dom_sf"/>
</dbReference>
<gene>
    <name evidence="6" type="ORF">TBRA_LOCUS7217</name>
</gene>
<dbReference type="Pfam" id="PF04180">
    <property type="entry name" value="LTV"/>
    <property type="match status" value="1"/>
</dbReference>
<dbReference type="PANTHER" id="PTHR46908">
    <property type="entry name" value="CUBILIN-LIKE PROTEIN"/>
    <property type="match status" value="1"/>
</dbReference>
<dbReference type="SMART" id="SM00042">
    <property type="entry name" value="CUB"/>
    <property type="match status" value="1"/>
</dbReference>
<evidence type="ECO:0000256" key="3">
    <source>
        <dbReference type="SAM" id="MobiDB-lite"/>
    </source>
</evidence>
<dbReference type="Gene3D" id="2.60.120.290">
    <property type="entry name" value="Spermadhesin, CUB domain"/>
    <property type="match status" value="1"/>
</dbReference>
<comment type="caution">
    <text evidence="2">Lacks conserved residue(s) required for the propagation of feature annotation.</text>
</comment>
<evidence type="ECO:0000256" key="2">
    <source>
        <dbReference type="PROSITE-ProRule" id="PRU00059"/>
    </source>
</evidence>
<reference evidence="6 7" key="1">
    <citation type="submission" date="2020-02" db="EMBL/GenBank/DDBJ databases">
        <authorList>
            <person name="Ferguson B K."/>
        </authorList>
    </citation>
    <scope>NUCLEOTIDE SEQUENCE [LARGE SCALE GENOMIC DNA]</scope>
</reference>
<sequence>MRSRGSKSFHSCSKRNSASIYDRVQHKSATPRDYGIFGPWRYRLSGYVWPLSALVSLIRKTRIGGVWSQSHSQSANIKIILTNHDSVENVPAVCTRARMTRPRGTRTTGPLLLLLLLLNLVTCLGSTTGLRQIVTRNVTGVLLQHPTDRQPGSSSSSSSSIMEIVDEQTCSAALVRLTCRSLHSVLFVLEARYLPEQDDACVYDRDSRCAYKRLLGNVRHLQRRRYYLQSRYGLELDEDPHDFRSSINRRCSGHHHCRYKVTSDHPEALFWKPANIHVKYACIPDGFSCDFVIDCIMLSKMAGSAICCSFSKSMSDQLRPAPHESSIHKYCNSELRVPVGEGGFLQSPGYPLYYLGRISCGWKFRAQPGQRIVLTFRDFSIRDPDEDGSCSDVLRVHDSGNTLYESCGTKAGLEVVSDTNVVTINFRALSMLYPKRGFFLQYKGCPDVRAPPGSRLSDAGPRTRTFRCRVGALFPDSGQQARTISCSQELGRWIEDVDELPACVALRRVYKRVGALSTRDDEFFAARGTKNIPRQDEVSPSSGLISGDSNEPPTSYRGSSRLAAEQSSIVSAASIGHASRDNNNDSSSSSSSGLNLLEQLTRDRIGSQDNVAVDRTANFSIAEQTHRAMMKEESNTVLDVILPTILIAALFVGNAIIVYIIFRYRKRSQRDPLLVDPSAPQNVLVETTPNKEEERVCGIYYEDDYNYLKHLRNVNQVVEFVEVTDEKKTSRKQSNLQLPASVFQSEEEKIGLLHRAAPHTGPRVDLDPDVLYMLDNPADENDLEDNIFELGGGELEEGSHNAEDKDVGDWSDVDSDEARDDIMSLNGA</sequence>
<dbReference type="InterPro" id="IPR000859">
    <property type="entry name" value="CUB_dom"/>
</dbReference>
<evidence type="ECO:0000259" key="5">
    <source>
        <dbReference type="PROSITE" id="PS01180"/>
    </source>
</evidence>
<dbReference type="CDD" id="cd00041">
    <property type="entry name" value="CUB"/>
    <property type="match status" value="1"/>
</dbReference>
<feature type="compositionally biased region" description="Acidic residues" evidence="3">
    <location>
        <begin position="809"/>
        <end position="819"/>
    </location>
</feature>
<keyword evidence="7" id="KW-1185">Reference proteome</keyword>
<organism evidence="6 7">
    <name type="scientific">Trichogramma brassicae</name>
    <dbReference type="NCBI Taxonomy" id="86971"/>
    <lineage>
        <taxon>Eukaryota</taxon>
        <taxon>Metazoa</taxon>
        <taxon>Ecdysozoa</taxon>
        <taxon>Arthropoda</taxon>
        <taxon>Hexapoda</taxon>
        <taxon>Insecta</taxon>
        <taxon>Pterygota</taxon>
        <taxon>Neoptera</taxon>
        <taxon>Endopterygota</taxon>
        <taxon>Hymenoptera</taxon>
        <taxon>Apocrita</taxon>
        <taxon>Proctotrupomorpha</taxon>
        <taxon>Chalcidoidea</taxon>
        <taxon>Trichogrammatidae</taxon>
        <taxon>Trichogramma</taxon>
    </lineage>
</organism>
<dbReference type="InterPro" id="IPR007307">
    <property type="entry name" value="Ltv1"/>
</dbReference>
<feature type="non-terminal residue" evidence="6">
    <location>
        <position position="828"/>
    </location>
</feature>
<keyword evidence="4" id="KW-1133">Transmembrane helix</keyword>